<evidence type="ECO:0008006" key="4">
    <source>
        <dbReference type="Google" id="ProtNLM"/>
    </source>
</evidence>
<feature type="signal peptide" evidence="1">
    <location>
        <begin position="1"/>
        <end position="20"/>
    </location>
</feature>
<feature type="chain" id="PRO_5046800509" description="Secreted protein" evidence="1">
    <location>
        <begin position="21"/>
        <end position="108"/>
    </location>
</feature>
<proteinExistence type="predicted"/>
<name>A0ABY5A0K2_9CAUL</name>
<dbReference type="EMBL" id="CP096040">
    <property type="protein sequence ID" value="USQ98124.1"/>
    <property type="molecule type" value="Genomic_DNA"/>
</dbReference>
<dbReference type="Proteomes" id="UP001057520">
    <property type="component" value="Chromosome"/>
</dbReference>
<protein>
    <recommendedName>
        <fullName evidence="4">Secreted protein</fullName>
    </recommendedName>
</protein>
<evidence type="ECO:0000256" key="1">
    <source>
        <dbReference type="SAM" id="SignalP"/>
    </source>
</evidence>
<evidence type="ECO:0000313" key="2">
    <source>
        <dbReference type="EMBL" id="USQ98124.1"/>
    </source>
</evidence>
<keyword evidence="1" id="KW-0732">Signal</keyword>
<reference evidence="2 3" key="1">
    <citation type="submission" date="2022-04" db="EMBL/GenBank/DDBJ databases">
        <title>Genome sequence of soybean root-associated Caulobacter segnis RL271.</title>
        <authorList>
            <person name="Longley R."/>
            <person name="Bonito G."/>
            <person name="Trigodet F."/>
            <person name="Crosson S."/>
            <person name="Fiebig A."/>
        </authorList>
    </citation>
    <scope>NUCLEOTIDE SEQUENCE [LARGE SCALE GENOMIC DNA]</scope>
    <source>
        <strain evidence="2 3">RL271</strain>
    </source>
</reference>
<accession>A0ABY5A0K2</accession>
<organism evidence="2 3">
    <name type="scientific">Caulobacter segnis</name>
    <dbReference type="NCBI Taxonomy" id="88688"/>
    <lineage>
        <taxon>Bacteria</taxon>
        <taxon>Pseudomonadati</taxon>
        <taxon>Pseudomonadota</taxon>
        <taxon>Alphaproteobacteria</taxon>
        <taxon>Caulobacterales</taxon>
        <taxon>Caulobacteraceae</taxon>
        <taxon>Caulobacter</taxon>
    </lineage>
</organism>
<evidence type="ECO:0000313" key="3">
    <source>
        <dbReference type="Proteomes" id="UP001057520"/>
    </source>
</evidence>
<keyword evidence="3" id="KW-1185">Reference proteome</keyword>
<gene>
    <name evidence="2" type="ORF">MZV50_11510</name>
</gene>
<sequence length="108" mass="11136">MKTLIIATVAVASLAGVAHAGPTTNLQFLEAARCRGLAGSENLGKLDTASLDSFLRAEAGSRDIAVRTSAQKKIASAQKEADGADADKKTKLLAEREAKCGVYMGSGK</sequence>